<sequence length="150" mass="16298">MGSIDGRRLEIHAILVTFARAACNAQGVARRLGYLAAGVDESLDGIPDFHAAVETLVSAAPVTEAARAMRDRLSDEDRQVLRETRAARDELVYDFFIDHPLLPPTGTPDAALVERARTRLGHLVAILDRARSLTDRLESDLAEPDGSAAR</sequence>
<name>A0A7W6RCW5_9PROT</name>
<evidence type="ECO:0000313" key="1">
    <source>
        <dbReference type="EMBL" id="MBB4265694.1"/>
    </source>
</evidence>
<accession>A0A7W6RCW5</accession>
<reference evidence="1 2" key="1">
    <citation type="submission" date="2020-08" db="EMBL/GenBank/DDBJ databases">
        <title>Genome sequencing of Purple Non-Sulfur Bacteria from various extreme environments.</title>
        <authorList>
            <person name="Mayer M."/>
        </authorList>
    </citation>
    <scope>NUCLEOTIDE SEQUENCE [LARGE SCALE GENOMIC DNA]</scope>
    <source>
        <strain evidence="1 2">JA131</strain>
    </source>
</reference>
<organism evidence="1 2">
    <name type="scientific">Roseospira visakhapatnamensis</name>
    <dbReference type="NCBI Taxonomy" id="390880"/>
    <lineage>
        <taxon>Bacteria</taxon>
        <taxon>Pseudomonadati</taxon>
        <taxon>Pseudomonadota</taxon>
        <taxon>Alphaproteobacteria</taxon>
        <taxon>Rhodospirillales</taxon>
        <taxon>Rhodospirillaceae</taxon>
        <taxon>Roseospira</taxon>
    </lineage>
</organism>
<proteinExistence type="predicted"/>
<keyword evidence="2" id="KW-1185">Reference proteome</keyword>
<gene>
    <name evidence="1" type="ORF">GGD89_001316</name>
</gene>
<evidence type="ECO:0000313" key="2">
    <source>
        <dbReference type="Proteomes" id="UP000554286"/>
    </source>
</evidence>
<dbReference type="Proteomes" id="UP000554286">
    <property type="component" value="Unassembled WGS sequence"/>
</dbReference>
<dbReference type="RefSeq" id="WP_184043313.1">
    <property type="nucleotide sequence ID" value="NZ_JACIGK010000007.1"/>
</dbReference>
<dbReference type="AlphaFoldDB" id="A0A7W6RCW5"/>
<protein>
    <submittedName>
        <fullName evidence="1">Uncharacterized protein</fullName>
    </submittedName>
</protein>
<dbReference type="EMBL" id="JACIGK010000007">
    <property type="protein sequence ID" value="MBB4265694.1"/>
    <property type="molecule type" value="Genomic_DNA"/>
</dbReference>
<comment type="caution">
    <text evidence="1">The sequence shown here is derived from an EMBL/GenBank/DDBJ whole genome shotgun (WGS) entry which is preliminary data.</text>
</comment>